<dbReference type="EMBL" id="CP072748">
    <property type="protein sequence ID" value="QTX11155.1"/>
    <property type="molecule type" value="Genomic_DNA"/>
</dbReference>
<evidence type="ECO:0000259" key="1">
    <source>
        <dbReference type="Pfam" id="PF09994"/>
    </source>
</evidence>
<dbReference type="EMBL" id="JAFMPM010000006">
    <property type="protein sequence ID" value="MBO0613414.1"/>
    <property type="molecule type" value="Genomic_DNA"/>
</dbReference>
<sequence length="337" mass="37582">MAKRLMVCCDGTWQSPDNDCPTNIVKLVQALKDVGDDGLHQVIYYDEGVGADSHGIAHYLSGAFGIGLDKNILDAYRFLCLNYAPGDKICLFGFSRGAYTVRSLAGLLYSCGVLERRWIALSGEAYRLYRDRNIRPETSIAAAFRKELAHPVEVDFMGCWDTVGALGIPDVLPYFPLDNLLNRKYEFHDTKLSPIVRKARHAIALDETRNIYNVTHMELSNKAQQAGVDVQERWFVGHHGAVGGGKHENRGLADITLTWMLEEAMSTGVGVDVEKIPDALIPDACCTFTSKLYQVFALGSGFRRAFRGDKDCIHPSVFERVKAVPDYRPRNIEGFLD</sequence>
<reference evidence="2 4" key="1">
    <citation type="submission" date="2021-03" db="EMBL/GenBank/DDBJ databases">
        <title>Draft genome and methylome analysis of Thiotrix fructosivoruns ATCC 49748.</title>
        <authorList>
            <person name="Fomenkov A."/>
            <person name="Grabovich M.Y."/>
            <person name="Roberts R.J."/>
        </authorList>
    </citation>
    <scope>NUCLEOTIDE SEQUENCE [LARGE SCALE GENOMIC DNA]</scope>
    <source>
        <strain evidence="2 4">ATCC 49748</strain>
    </source>
</reference>
<evidence type="ECO:0000313" key="3">
    <source>
        <dbReference type="EMBL" id="QTX11155.1"/>
    </source>
</evidence>
<dbReference type="InterPro" id="IPR018712">
    <property type="entry name" value="Tle1-like_cat"/>
</dbReference>
<gene>
    <name evidence="3" type="ORF">J1836_001945</name>
    <name evidence="2" type="ORF">J1836_10870</name>
</gene>
<organism evidence="3">
    <name type="scientific">Thiothrix fructosivorans</name>
    <dbReference type="NCBI Taxonomy" id="111770"/>
    <lineage>
        <taxon>Bacteria</taxon>
        <taxon>Pseudomonadati</taxon>
        <taxon>Pseudomonadota</taxon>
        <taxon>Gammaproteobacteria</taxon>
        <taxon>Thiotrichales</taxon>
        <taxon>Thiotrichaceae</taxon>
        <taxon>Thiothrix</taxon>
    </lineage>
</organism>
<evidence type="ECO:0000313" key="4">
    <source>
        <dbReference type="Proteomes" id="UP000664466"/>
    </source>
</evidence>
<keyword evidence="4" id="KW-1185">Reference proteome</keyword>
<accession>A0A8B0SJI0</accession>
<dbReference type="PANTHER" id="PTHR33840:SF1">
    <property type="entry name" value="TLE1 PHOSPHOLIPASE DOMAIN-CONTAINING PROTEIN"/>
    <property type="match status" value="1"/>
</dbReference>
<dbReference type="RefSeq" id="WP_207251110.1">
    <property type="nucleotide sequence ID" value="NZ_JAFMPM010000006.1"/>
</dbReference>
<feature type="domain" description="T6SS Phospholipase effector Tle1-like catalytic" evidence="1">
    <location>
        <begin position="3"/>
        <end position="263"/>
    </location>
</feature>
<dbReference type="Proteomes" id="UP000664466">
    <property type="component" value="Unassembled WGS sequence"/>
</dbReference>
<dbReference type="AlphaFoldDB" id="A0A8B0SJI0"/>
<dbReference type="SUPFAM" id="SSF53474">
    <property type="entry name" value="alpha/beta-Hydrolases"/>
    <property type="match status" value="1"/>
</dbReference>
<dbReference type="InterPro" id="IPR029058">
    <property type="entry name" value="AB_hydrolase_fold"/>
</dbReference>
<evidence type="ECO:0000313" key="2">
    <source>
        <dbReference type="EMBL" id="MBO0613414.1"/>
    </source>
</evidence>
<protein>
    <submittedName>
        <fullName evidence="3">DUF2235 domain-containing protein</fullName>
    </submittedName>
</protein>
<dbReference type="Pfam" id="PF09994">
    <property type="entry name" value="T6SS_Tle1-like_cat"/>
    <property type="match status" value="1"/>
</dbReference>
<name>A0A8B0SJI0_9GAMM</name>
<dbReference type="PANTHER" id="PTHR33840">
    <property type="match status" value="1"/>
</dbReference>
<reference evidence="3" key="2">
    <citation type="submission" date="2021-04" db="EMBL/GenBank/DDBJ databases">
        <title>Complete Genome and methylome analysis of Thiothrix fructosivorans ATCC 49748.</title>
        <authorList>
            <person name="Fomenkov A."/>
            <person name="Sun L."/>
            <person name="Vincze T."/>
            <person name="Grabovich M.Y."/>
            <person name="Roberts R.J."/>
        </authorList>
    </citation>
    <scope>NUCLEOTIDE SEQUENCE</scope>
    <source>
        <strain evidence="3">ATCC 49748</strain>
    </source>
</reference>
<proteinExistence type="predicted"/>